<keyword evidence="6" id="KW-1185">Reference proteome</keyword>
<dbReference type="NCBIfam" id="NF006053">
    <property type="entry name" value="PRK08201.1"/>
    <property type="match status" value="1"/>
</dbReference>
<gene>
    <name evidence="5" type="ORF">EFBL_0728</name>
</gene>
<evidence type="ECO:0000259" key="4">
    <source>
        <dbReference type="Pfam" id="PF07687"/>
    </source>
</evidence>
<dbReference type="PANTHER" id="PTHR43270:SF12">
    <property type="entry name" value="SUCCINYL-DIAMINOPIMELATE DESUCCINYLASE"/>
    <property type="match status" value="1"/>
</dbReference>
<dbReference type="GO" id="GO:0006508">
    <property type="term" value="P:proteolysis"/>
    <property type="evidence" value="ECO:0007669"/>
    <property type="project" value="UniProtKB-KW"/>
</dbReference>
<evidence type="ECO:0000256" key="3">
    <source>
        <dbReference type="ARBA" id="ARBA00022801"/>
    </source>
</evidence>
<organism evidence="5 6">
    <name type="scientific">Effusibacillus lacus</name>
    <dbReference type="NCBI Taxonomy" id="1348429"/>
    <lineage>
        <taxon>Bacteria</taxon>
        <taxon>Bacillati</taxon>
        <taxon>Bacillota</taxon>
        <taxon>Bacilli</taxon>
        <taxon>Bacillales</taxon>
        <taxon>Alicyclobacillaceae</taxon>
        <taxon>Effusibacillus</taxon>
    </lineage>
</organism>
<evidence type="ECO:0000313" key="5">
    <source>
        <dbReference type="EMBL" id="GAX89110.1"/>
    </source>
</evidence>
<protein>
    <submittedName>
        <fullName evidence="5">Peptidase M20</fullName>
    </submittedName>
</protein>
<dbReference type="NCBIfam" id="NF005914">
    <property type="entry name" value="PRK07907.1"/>
    <property type="match status" value="1"/>
</dbReference>
<proteinExistence type="predicted"/>
<keyword evidence="3" id="KW-0378">Hydrolase</keyword>
<dbReference type="Pfam" id="PF07687">
    <property type="entry name" value="M20_dimer"/>
    <property type="match status" value="1"/>
</dbReference>
<accession>A0A292YKX6</accession>
<dbReference type="InterPro" id="IPR011650">
    <property type="entry name" value="Peptidase_M20_dimer"/>
</dbReference>
<evidence type="ECO:0000256" key="1">
    <source>
        <dbReference type="ARBA" id="ARBA00022670"/>
    </source>
</evidence>
<dbReference type="SUPFAM" id="SSF53187">
    <property type="entry name" value="Zn-dependent exopeptidases"/>
    <property type="match status" value="1"/>
</dbReference>
<dbReference type="EMBL" id="BDUF01000014">
    <property type="protein sequence ID" value="GAX89110.1"/>
    <property type="molecule type" value="Genomic_DNA"/>
</dbReference>
<dbReference type="SUPFAM" id="SSF55031">
    <property type="entry name" value="Bacterial exopeptidase dimerisation domain"/>
    <property type="match status" value="1"/>
</dbReference>
<dbReference type="InterPro" id="IPR036264">
    <property type="entry name" value="Bact_exopeptidase_dim_dom"/>
</dbReference>
<reference evidence="6" key="1">
    <citation type="submission" date="2017-07" db="EMBL/GenBank/DDBJ databases">
        <title>Draft genome sequence of Effusibacillus lacus strain skLN1.</title>
        <authorList>
            <person name="Watanabe M."/>
            <person name="Kojima H."/>
            <person name="Fukui M."/>
        </authorList>
    </citation>
    <scope>NUCLEOTIDE SEQUENCE [LARGE SCALE GENOMIC DNA]</scope>
    <source>
        <strain evidence="6">skLN1</strain>
    </source>
</reference>
<keyword evidence="2" id="KW-0479">Metal-binding</keyword>
<evidence type="ECO:0000256" key="2">
    <source>
        <dbReference type="ARBA" id="ARBA00022723"/>
    </source>
</evidence>
<dbReference type="InterPro" id="IPR002933">
    <property type="entry name" value="Peptidase_M20"/>
</dbReference>
<dbReference type="Gene3D" id="3.40.630.10">
    <property type="entry name" value="Zn peptidases"/>
    <property type="match status" value="1"/>
</dbReference>
<dbReference type="Pfam" id="PF01546">
    <property type="entry name" value="Peptidase_M20"/>
    <property type="match status" value="1"/>
</dbReference>
<dbReference type="AlphaFoldDB" id="A0A292YKX6"/>
<dbReference type="OrthoDB" id="9761532at2"/>
<name>A0A292YKX6_9BACL</name>
<dbReference type="Proteomes" id="UP000217785">
    <property type="component" value="Unassembled WGS sequence"/>
</dbReference>
<dbReference type="RefSeq" id="WP_096180798.1">
    <property type="nucleotide sequence ID" value="NZ_BDUF01000014.1"/>
</dbReference>
<dbReference type="InterPro" id="IPR051458">
    <property type="entry name" value="Cyt/Met_Dipeptidase"/>
</dbReference>
<dbReference type="NCBIfam" id="NF006579">
    <property type="entry name" value="PRK09104.1"/>
    <property type="match status" value="1"/>
</dbReference>
<dbReference type="GO" id="GO:0046872">
    <property type="term" value="F:metal ion binding"/>
    <property type="evidence" value="ECO:0007669"/>
    <property type="project" value="UniProtKB-KW"/>
</dbReference>
<feature type="domain" description="Peptidase M20 dimerisation" evidence="4">
    <location>
        <begin position="194"/>
        <end position="354"/>
    </location>
</feature>
<evidence type="ECO:0000313" key="6">
    <source>
        <dbReference type="Proteomes" id="UP000217785"/>
    </source>
</evidence>
<sequence length="458" mass="51178">MSERYQQYFSANRDHHLNELKELLAIPSISALSEHKGDMQRASQWIADSLKKAGMDNVQIMPTKGHPVVYGEWLKAEGKPTVLIYGHYDVQPVDPMELWDSPPFEAVIRDEKIYARGSSDDKGQVLMHIKALEAILHNEGTLPLNFKFCIEGEEEIASPHLAEFVEEHKDLLAANVLVISDTPMLEKGRPAICTGLRGLCGLQIDVKGAKSDLHSGLYGGAVQNPIHALVHILDTMRNPDGQITVEGFYDKVVPVSESEREEYRALGIDEERIRQELGVPAFFGEKGYSLLERTWIRPTLEINGIYGGFQGEGIKTVLPAEAHAKVTCRLVPDQNPDEILELIRKHVEKHTPPGVTVSVSFFDRGRPFSTPIDHPAIQAAGRAYEKVYGVPVAYNRMGGSIPVVETMGRILDTPVVLMGFALPSENFHAPNEHFHLENFDKGLLTLCEYWFELERSLS</sequence>
<dbReference type="CDD" id="cd05680">
    <property type="entry name" value="M20_dipept_like"/>
    <property type="match status" value="1"/>
</dbReference>
<dbReference type="Gene3D" id="3.30.70.360">
    <property type="match status" value="1"/>
</dbReference>
<comment type="caution">
    <text evidence="5">The sequence shown here is derived from an EMBL/GenBank/DDBJ whole genome shotgun (WGS) entry which is preliminary data.</text>
</comment>
<dbReference type="GO" id="GO:0008233">
    <property type="term" value="F:peptidase activity"/>
    <property type="evidence" value="ECO:0007669"/>
    <property type="project" value="UniProtKB-KW"/>
</dbReference>
<dbReference type="PANTHER" id="PTHR43270">
    <property type="entry name" value="BETA-ALA-HIS DIPEPTIDASE"/>
    <property type="match status" value="1"/>
</dbReference>
<keyword evidence="1" id="KW-0645">Protease</keyword>